<evidence type="ECO:0000313" key="1">
    <source>
        <dbReference type="EMBL" id="MDV7043343.1"/>
    </source>
</evidence>
<dbReference type="EMBL" id="JAWLLM010000015">
    <property type="protein sequence ID" value="MDV7043343.1"/>
    <property type="molecule type" value="Genomic_DNA"/>
</dbReference>
<sequence>MTQNWIRHFELQIVDEKGVGISLSDFKVSFRIEWADQRFPRVANVKIYNVSPETRVRIMGEEFSKIRIIAGYDGAMPVVPASEVGVAKPVAPGDEGKFEGTNYGMIFSGDIRFTITGKDNITDSWVMVQAASNYDAFLYASTKTTLAAGYTVKDMLDLTMKGFNAYGVTPGVIGDMPNTVFPRGLPLYHSNRDIMDDIAQMCNATWQMVDGQLNMVPENKYIQEAIVLNSDTGLIGMPQQTMGGGVNVRCLINPNIKINGLVQIDQASIYRAALNSGEVASAPGRVREQNTNGNLTAAGAGTLQNPASIAADGVYIVKAIDYTGETRGQAWYMDLMCLARGAADLLNQSALQRNAGN</sequence>
<accession>A0ABU4EH17</accession>
<evidence type="ECO:0000313" key="2">
    <source>
        <dbReference type="Proteomes" id="UP001187868"/>
    </source>
</evidence>
<dbReference type="Proteomes" id="UP001187868">
    <property type="component" value="Unassembled WGS sequence"/>
</dbReference>
<protein>
    <recommendedName>
        <fullName evidence="3">Bacteriophage protein</fullName>
    </recommendedName>
</protein>
<gene>
    <name evidence="1" type="ORF">RUJ08_14535</name>
</gene>
<dbReference type="RefSeq" id="WP_057083851.1">
    <property type="nucleotide sequence ID" value="NZ_CP104920.1"/>
</dbReference>
<name>A0ABU4EH17_9GAMM</name>
<keyword evidence="2" id="KW-1185">Reference proteome</keyword>
<organism evidence="1 2">
    <name type="scientific">Dickeya solani</name>
    <dbReference type="NCBI Taxonomy" id="1089444"/>
    <lineage>
        <taxon>Bacteria</taxon>
        <taxon>Pseudomonadati</taxon>
        <taxon>Pseudomonadota</taxon>
        <taxon>Gammaproteobacteria</taxon>
        <taxon>Enterobacterales</taxon>
        <taxon>Pectobacteriaceae</taxon>
        <taxon>Dickeya</taxon>
    </lineage>
</organism>
<evidence type="ECO:0008006" key="3">
    <source>
        <dbReference type="Google" id="ProtNLM"/>
    </source>
</evidence>
<reference evidence="1 2" key="1">
    <citation type="submission" date="2023-10" db="EMBL/GenBank/DDBJ databases">
        <title>Clonality and diversity in the soft rot Dickeya solani phytopathogen.</title>
        <authorList>
            <person name="Pedron J."/>
            <person name="Van Gijisegem F."/>
            <person name="Portier P."/>
            <person name="Taghouti G."/>
        </authorList>
    </citation>
    <scope>NUCLEOTIDE SEQUENCE [LARGE SCALE GENOMIC DNA]</scope>
    <source>
        <strain evidence="1 2">FVG2-MFV017-A9</strain>
    </source>
</reference>
<proteinExistence type="predicted"/>
<comment type="caution">
    <text evidence="1">The sequence shown here is derived from an EMBL/GenBank/DDBJ whole genome shotgun (WGS) entry which is preliminary data.</text>
</comment>